<feature type="domain" description="C2H2-type" evidence="10">
    <location>
        <begin position="391"/>
        <end position="421"/>
    </location>
</feature>
<proteinExistence type="predicted"/>
<feature type="binding site" evidence="8">
    <location>
        <position position="253"/>
    </location>
    <ligand>
        <name>Zn(2+)</name>
        <dbReference type="ChEBI" id="CHEBI:29105"/>
    </ligand>
</feature>
<dbReference type="Pfam" id="PF00096">
    <property type="entry name" value="zf-C2H2"/>
    <property type="match status" value="4"/>
</dbReference>
<dbReference type="InParanoid" id="B4M0K0"/>
<comment type="subcellular location">
    <subcellularLocation>
        <location evidence="1">Nucleus</location>
    </subcellularLocation>
</comment>
<dbReference type="HOGENOM" id="CLU_460993_0_0_1"/>
<dbReference type="InterPro" id="IPR006578">
    <property type="entry name" value="MADF-dom"/>
</dbReference>
<evidence type="ECO:0000256" key="6">
    <source>
        <dbReference type="ARBA" id="ARBA00023242"/>
    </source>
</evidence>
<dbReference type="GO" id="GO:0003676">
    <property type="term" value="F:nucleic acid binding"/>
    <property type="evidence" value="ECO:0007669"/>
    <property type="project" value="InterPro"/>
</dbReference>
<evidence type="ECO:0000256" key="7">
    <source>
        <dbReference type="PROSITE-ProRule" id="PRU00042"/>
    </source>
</evidence>
<dbReference type="SUPFAM" id="SSF57667">
    <property type="entry name" value="beta-beta-alpha zinc fingers"/>
    <property type="match status" value="4"/>
</dbReference>
<keyword evidence="5 8" id="KW-0862">Zinc</keyword>
<keyword evidence="14" id="KW-1185">Reference proteome</keyword>
<evidence type="ECO:0000256" key="3">
    <source>
        <dbReference type="ARBA" id="ARBA00022737"/>
    </source>
</evidence>
<evidence type="ECO:0000256" key="8">
    <source>
        <dbReference type="PROSITE-ProRule" id="PRU01263"/>
    </source>
</evidence>
<dbReference type="Gene3D" id="3.30.160.60">
    <property type="entry name" value="Classic Zinc Finger"/>
    <property type="match status" value="5"/>
</dbReference>
<evidence type="ECO:0000313" key="13">
    <source>
        <dbReference type="EMBL" id="EDW68379.2"/>
    </source>
</evidence>
<evidence type="ECO:0000256" key="1">
    <source>
        <dbReference type="ARBA" id="ARBA00004123"/>
    </source>
</evidence>
<dbReference type="Proteomes" id="UP000008792">
    <property type="component" value="Unassembled WGS sequence"/>
</dbReference>
<dbReference type="InterPro" id="IPR036236">
    <property type="entry name" value="Znf_C2H2_sf"/>
</dbReference>
<feature type="region of interest" description="Disordered" evidence="9">
    <location>
        <begin position="332"/>
        <end position="356"/>
    </location>
</feature>
<feature type="domain" description="C2H2-type" evidence="10">
    <location>
        <begin position="563"/>
        <end position="592"/>
    </location>
</feature>
<feature type="binding site" evidence="8">
    <location>
        <position position="207"/>
    </location>
    <ligand>
        <name>Zn(2+)</name>
        <dbReference type="ChEBI" id="CHEBI:29105"/>
    </ligand>
</feature>
<protein>
    <submittedName>
        <fullName evidence="13">Uncharacterized protein, isoform B</fullName>
    </submittedName>
</protein>
<dbReference type="SMART" id="SM00355">
    <property type="entry name" value="ZnF_C2H2"/>
    <property type="match status" value="8"/>
</dbReference>
<evidence type="ECO:0000256" key="5">
    <source>
        <dbReference type="ARBA" id="ARBA00022833"/>
    </source>
</evidence>
<feature type="domain" description="C2H2-type" evidence="10">
    <location>
        <begin position="360"/>
        <end position="383"/>
    </location>
</feature>
<evidence type="ECO:0000259" key="10">
    <source>
        <dbReference type="PROSITE" id="PS50157"/>
    </source>
</evidence>
<dbReference type="PROSITE" id="PS50157">
    <property type="entry name" value="ZINC_FINGER_C2H2_2"/>
    <property type="match status" value="8"/>
</dbReference>
<dbReference type="PROSITE" id="PS51915">
    <property type="entry name" value="ZAD"/>
    <property type="match status" value="1"/>
</dbReference>
<dbReference type="KEGG" id="dvi:6629576"/>
<accession>B4M0K0</accession>
<feature type="domain" description="C2H2-type" evidence="10">
    <location>
        <begin position="448"/>
        <end position="475"/>
    </location>
</feature>
<feature type="domain" description="MADF" evidence="11">
    <location>
        <begin position="22"/>
        <end position="119"/>
    </location>
</feature>
<dbReference type="FunCoup" id="B4M0K0">
    <property type="interactions" value="179"/>
</dbReference>
<evidence type="ECO:0000313" key="14">
    <source>
        <dbReference type="Proteomes" id="UP000008792"/>
    </source>
</evidence>
<gene>
    <name evidence="13" type="primary">Dvir\GJ22567</name>
    <name evidence="13" type="ORF">Dvir_GJ22567</name>
</gene>
<dbReference type="STRING" id="7244.B4M0K0"/>
<evidence type="ECO:0000256" key="9">
    <source>
        <dbReference type="SAM" id="MobiDB-lite"/>
    </source>
</evidence>
<name>B4M0K0_DROVI</name>
<dbReference type="PROSITE" id="PS00028">
    <property type="entry name" value="ZINC_FINGER_C2H2_1"/>
    <property type="match status" value="7"/>
</dbReference>
<evidence type="ECO:0000256" key="2">
    <source>
        <dbReference type="ARBA" id="ARBA00022723"/>
    </source>
</evidence>
<feature type="domain" description="C2H2-type" evidence="10">
    <location>
        <begin position="504"/>
        <end position="527"/>
    </location>
</feature>
<feature type="domain" description="C2H2-type" evidence="10">
    <location>
        <begin position="535"/>
        <end position="562"/>
    </location>
</feature>
<dbReference type="OrthoDB" id="8117402at2759"/>
<dbReference type="InterPro" id="IPR003604">
    <property type="entry name" value="Matrin/U1-like-C_Znf_C2H2"/>
</dbReference>
<feature type="domain" description="C2H2-type" evidence="10">
    <location>
        <begin position="419"/>
        <end position="447"/>
    </location>
</feature>
<dbReference type="InterPro" id="IPR012934">
    <property type="entry name" value="Znf_AD"/>
</dbReference>
<dbReference type="PANTHER" id="PTHR24406">
    <property type="entry name" value="TRANSCRIPTIONAL REPRESSOR CTCFL-RELATED"/>
    <property type="match status" value="1"/>
</dbReference>
<dbReference type="FunFam" id="3.30.160.60:FF:000446">
    <property type="entry name" value="Zinc finger protein"/>
    <property type="match status" value="2"/>
</dbReference>
<feature type="domain" description="C2H2-type" evidence="10">
    <location>
        <begin position="476"/>
        <end position="503"/>
    </location>
</feature>
<dbReference type="InterPro" id="IPR050888">
    <property type="entry name" value="ZnF_C2H2-type_TF"/>
</dbReference>
<dbReference type="SMART" id="SM00868">
    <property type="entry name" value="zf-AD"/>
    <property type="match status" value="1"/>
</dbReference>
<dbReference type="SMR" id="B4M0K0"/>
<feature type="binding site" evidence="8">
    <location>
        <position position="210"/>
    </location>
    <ligand>
        <name>Zn(2+)</name>
        <dbReference type="ChEBI" id="CHEBI:29105"/>
    </ligand>
</feature>
<dbReference type="Pfam" id="PF10545">
    <property type="entry name" value="MADF_DNA_bdg"/>
    <property type="match status" value="1"/>
</dbReference>
<evidence type="ECO:0000256" key="4">
    <source>
        <dbReference type="ARBA" id="ARBA00022771"/>
    </source>
</evidence>
<keyword evidence="4 7" id="KW-0863">Zinc-finger</keyword>
<dbReference type="PROSITE" id="PS51029">
    <property type="entry name" value="MADF"/>
    <property type="match status" value="1"/>
</dbReference>
<dbReference type="GO" id="GO:0008270">
    <property type="term" value="F:zinc ion binding"/>
    <property type="evidence" value="ECO:0007669"/>
    <property type="project" value="UniProtKB-UniRule"/>
</dbReference>
<dbReference type="AlphaFoldDB" id="B4M0K0"/>
<keyword evidence="2 8" id="KW-0479">Metal-binding</keyword>
<dbReference type="GO" id="GO:0005634">
    <property type="term" value="C:nucleus"/>
    <property type="evidence" value="ECO:0007669"/>
    <property type="project" value="UniProtKB-SubCell"/>
</dbReference>
<dbReference type="eggNOG" id="KOG1721">
    <property type="taxonomic scope" value="Eukaryota"/>
</dbReference>
<feature type="domain" description="ZAD" evidence="12">
    <location>
        <begin position="205"/>
        <end position="280"/>
    </location>
</feature>
<sequence>MIRSRGIHRKKCLRFKNEDKFRLIAAVRVRRLLWDLKDSEHNDLISIKAAWQSVGAELRRDPQECKVAWRSLRQSYRYHCKTAYTRIGEDYEGETDPLETPHIQWEFADDMAFLQDLTRKRNPSSDSVLLDDTITMNTELDDYTEYTDAEYLDSAYEIHNNDANDNDADIDDNNDDVEDDANVVSLTRASKFAYKIKHPKSQRQVVCRTCAQTIDPRTAENLFKPENYQLLCQIKALTDLILKQDEEFSDLICGDCQHSLEIAFKFRRVCIESQTQALIKVQVKDEEIEQDTMSYSESTMPHSPTNSELLIEEERLEEIDNSDDEKYYEAVDVQPLVSTPSPPSPTSKKKIKREPRNHKYQCHQCGLTFTSQDLLKMHMHQSHDMQLHTRFVCKHCGHDFKYSAPLVEHLKSIGVYFGYKCEECGQKFHSRHFLKKHKRRVHGQADQHICHMCGKNFTTGFNLRNHIVRHSGTRPHKCKLCSAAFSTTAELNNHQRTHDNVRPYPCRYACGKSFRHCSNRSTHERVHMAGSLRPFQCDYCEKTFVTKGDCRSHQMVHTMSRDFSCDICEQSFKLQKHYLQHLTTKSHKKVEEHMKALKQTESVA</sequence>
<dbReference type="Pfam" id="PF07776">
    <property type="entry name" value="zf-AD"/>
    <property type="match status" value="1"/>
</dbReference>
<dbReference type="InterPro" id="IPR013087">
    <property type="entry name" value="Znf_C2H2_type"/>
</dbReference>
<dbReference type="EMBL" id="CH940650">
    <property type="protein sequence ID" value="EDW68379.2"/>
    <property type="molecule type" value="Genomic_DNA"/>
</dbReference>
<dbReference type="SMART" id="SM00451">
    <property type="entry name" value="ZnF_U1"/>
    <property type="match status" value="2"/>
</dbReference>
<reference evidence="13 14" key="1">
    <citation type="journal article" date="2007" name="Nature">
        <title>Evolution of genes and genomes on the Drosophila phylogeny.</title>
        <authorList>
            <consortium name="Drosophila 12 Genomes Consortium"/>
            <person name="Clark A.G."/>
            <person name="Eisen M.B."/>
            <person name="Smith D.R."/>
            <person name="Bergman C.M."/>
            <person name="Oliver B."/>
            <person name="Markow T.A."/>
            <person name="Kaufman T.C."/>
            <person name="Kellis M."/>
            <person name="Gelbart W."/>
            <person name="Iyer V.N."/>
            <person name="Pollard D.A."/>
            <person name="Sackton T.B."/>
            <person name="Larracuente A.M."/>
            <person name="Singh N.D."/>
            <person name="Abad J.P."/>
            <person name="Abt D.N."/>
            <person name="Adryan B."/>
            <person name="Aguade M."/>
            <person name="Akashi H."/>
            <person name="Anderson W.W."/>
            <person name="Aquadro C.F."/>
            <person name="Ardell D.H."/>
            <person name="Arguello R."/>
            <person name="Artieri C.G."/>
            <person name="Barbash D.A."/>
            <person name="Barker D."/>
            <person name="Barsanti P."/>
            <person name="Batterham P."/>
            <person name="Batzoglou S."/>
            <person name="Begun D."/>
            <person name="Bhutkar A."/>
            <person name="Blanco E."/>
            <person name="Bosak S.A."/>
            <person name="Bradley R.K."/>
            <person name="Brand A.D."/>
            <person name="Brent M.R."/>
            <person name="Brooks A.N."/>
            <person name="Brown R.H."/>
            <person name="Butlin R.K."/>
            <person name="Caggese C."/>
            <person name="Calvi B.R."/>
            <person name="Bernardo de Carvalho A."/>
            <person name="Caspi A."/>
            <person name="Castrezana S."/>
            <person name="Celniker S.E."/>
            <person name="Chang J.L."/>
            <person name="Chapple C."/>
            <person name="Chatterji S."/>
            <person name="Chinwalla A."/>
            <person name="Civetta A."/>
            <person name="Clifton S.W."/>
            <person name="Comeron J.M."/>
            <person name="Costello J.C."/>
            <person name="Coyne J.A."/>
            <person name="Daub J."/>
            <person name="David R.G."/>
            <person name="Delcher A.L."/>
            <person name="Delehaunty K."/>
            <person name="Do C.B."/>
            <person name="Ebling H."/>
            <person name="Edwards K."/>
            <person name="Eickbush T."/>
            <person name="Evans J.D."/>
            <person name="Filipski A."/>
            <person name="Findeiss S."/>
            <person name="Freyhult E."/>
            <person name="Fulton L."/>
            <person name="Fulton R."/>
            <person name="Garcia A.C."/>
            <person name="Gardiner A."/>
            <person name="Garfield D.A."/>
            <person name="Garvin B.E."/>
            <person name="Gibson G."/>
            <person name="Gilbert D."/>
            <person name="Gnerre S."/>
            <person name="Godfrey J."/>
            <person name="Good R."/>
            <person name="Gotea V."/>
            <person name="Gravely B."/>
            <person name="Greenberg A.J."/>
            <person name="Griffiths-Jones S."/>
            <person name="Gross S."/>
            <person name="Guigo R."/>
            <person name="Gustafson E.A."/>
            <person name="Haerty W."/>
            <person name="Hahn M.W."/>
            <person name="Halligan D.L."/>
            <person name="Halpern A.L."/>
            <person name="Halter G.M."/>
            <person name="Han M.V."/>
            <person name="Heger A."/>
            <person name="Hillier L."/>
            <person name="Hinrichs A.S."/>
            <person name="Holmes I."/>
            <person name="Hoskins R.A."/>
            <person name="Hubisz M.J."/>
            <person name="Hultmark D."/>
            <person name="Huntley M.A."/>
            <person name="Jaffe D.B."/>
            <person name="Jagadeeshan S."/>
            <person name="Jeck W.R."/>
            <person name="Johnson J."/>
            <person name="Jones C.D."/>
            <person name="Jordan W.C."/>
            <person name="Karpen G.H."/>
            <person name="Kataoka E."/>
            <person name="Keightley P.D."/>
            <person name="Kheradpour P."/>
            <person name="Kirkness E.F."/>
            <person name="Koerich L.B."/>
            <person name="Kristiansen K."/>
            <person name="Kudrna D."/>
            <person name="Kulathinal R.J."/>
            <person name="Kumar S."/>
            <person name="Kwok R."/>
            <person name="Lander E."/>
            <person name="Langley C.H."/>
            <person name="Lapoint R."/>
            <person name="Lazzaro B.P."/>
            <person name="Lee S.J."/>
            <person name="Levesque L."/>
            <person name="Li R."/>
            <person name="Lin C.F."/>
            <person name="Lin M.F."/>
            <person name="Lindblad-Toh K."/>
            <person name="Llopart A."/>
            <person name="Long M."/>
            <person name="Low L."/>
            <person name="Lozovsky E."/>
            <person name="Lu J."/>
            <person name="Luo M."/>
            <person name="Machado C.A."/>
            <person name="Makalowski W."/>
            <person name="Marzo M."/>
            <person name="Matsuda M."/>
            <person name="Matzkin L."/>
            <person name="McAllister B."/>
            <person name="McBride C.S."/>
            <person name="McKernan B."/>
            <person name="McKernan K."/>
            <person name="Mendez-Lago M."/>
            <person name="Minx P."/>
            <person name="Mollenhauer M.U."/>
            <person name="Montooth K."/>
            <person name="Mount S.M."/>
            <person name="Mu X."/>
            <person name="Myers E."/>
            <person name="Negre B."/>
            <person name="Newfeld S."/>
            <person name="Nielsen R."/>
            <person name="Noor M.A."/>
            <person name="O'Grady P."/>
            <person name="Pachter L."/>
            <person name="Papaceit M."/>
            <person name="Parisi M.J."/>
            <person name="Parisi M."/>
            <person name="Parts L."/>
            <person name="Pedersen J.S."/>
            <person name="Pesole G."/>
            <person name="Phillippy A.M."/>
            <person name="Ponting C.P."/>
            <person name="Pop M."/>
            <person name="Porcelli D."/>
            <person name="Powell J.R."/>
            <person name="Prohaska S."/>
            <person name="Pruitt K."/>
            <person name="Puig M."/>
            <person name="Quesneville H."/>
            <person name="Ram K.R."/>
            <person name="Rand D."/>
            <person name="Rasmussen M.D."/>
            <person name="Reed L.K."/>
            <person name="Reenan R."/>
            <person name="Reily A."/>
            <person name="Remington K.A."/>
            <person name="Rieger T.T."/>
            <person name="Ritchie M.G."/>
            <person name="Robin C."/>
            <person name="Rogers Y.H."/>
            <person name="Rohde C."/>
            <person name="Rozas J."/>
            <person name="Rubenfield M.J."/>
            <person name="Ruiz A."/>
            <person name="Russo S."/>
            <person name="Salzberg S.L."/>
            <person name="Sanchez-Gracia A."/>
            <person name="Saranga D.J."/>
            <person name="Sato H."/>
            <person name="Schaeffer S.W."/>
            <person name="Schatz M.C."/>
            <person name="Schlenke T."/>
            <person name="Schwartz R."/>
            <person name="Segarra C."/>
            <person name="Singh R.S."/>
            <person name="Sirot L."/>
            <person name="Sirota M."/>
            <person name="Sisneros N.B."/>
            <person name="Smith C.D."/>
            <person name="Smith T.F."/>
            <person name="Spieth J."/>
            <person name="Stage D.E."/>
            <person name="Stark A."/>
            <person name="Stephan W."/>
            <person name="Strausberg R.L."/>
            <person name="Strempel S."/>
            <person name="Sturgill D."/>
            <person name="Sutton G."/>
            <person name="Sutton G.G."/>
            <person name="Tao W."/>
            <person name="Teichmann S."/>
            <person name="Tobari Y.N."/>
            <person name="Tomimura Y."/>
            <person name="Tsolas J.M."/>
            <person name="Valente V.L."/>
            <person name="Venter E."/>
            <person name="Venter J.C."/>
            <person name="Vicario S."/>
            <person name="Vieira F.G."/>
            <person name="Vilella A.J."/>
            <person name="Villasante A."/>
            <person name="Walenz B."/>
            <person name="Wang J."/>
            <person name="Wasserman M."/>
            <person name="Watts T."/>
            <person name="Wilson D."/>
            <person name="Wilson R.K."/>
            <person name="Wing R.A."/>
            <person name="Wolfner M.F."/>
            <person name="Wong A."/>
            <person name="Wong G.K."/>
            <person name="Wu C.I."/>
            <person name="Wu G."/>
            <person name="Yamamoto D."/>
            <person name="Yang H.P."/>
            <person name="Yang S.P."/>
            <person name="Yorke J.A."/>
            <person name="Yoshida K."/>
            <person name="Zdobnov E."/>
            <person name="Zhang P."/>
            <person name="Zhang Y."/>
            <person name="Zimin A.V."/>
            <person name="Baldwin J."/>
            <person name="Abdouelleil A."/>
            <person name="Abdulkadir J."/>
            <person name="Abebe A."/>
            <person name="Abera B."/>
            <person name="Abreu J."/>
            <person name="Acer S.C."/>
            <person name="Aftuck L."/>
            <person name="Alexander A."/>
            <person name="An P."/>
            <person name="Anderson E."/>
            <person name="Anderson S."/>
            <person name="Arachi H."/>
            <person name="Azer M."/>
            <person name="Bachantsang P."/>
            <person name="Barry A."/>
            <person name="Bayul T."/>
            <person name="Berlin A."/>
            <person name="Bessette D."/>
            <person name="Bloom T."/>
            <person name="Blye J."/>
            <person name="Boguslavskiy L."/>
            <person name="Bonnet C."/>
            <person name="Boukhgalter B."/>
            <person name="Bourzgui I."/>
            <person name="Brown A."/>
            <person name="Cahill P."/>
            <person name="Channer S."/>
            <person name="Cheshatsang Y."/>
            <person name="Chuda L."/>
            <person name="Citroen M."/>
            <person name="Collymore A."/>
            <person name="Cooke P."/>
            <person name="Costello M."/>
            <person name="D'Aco K."/>
            <person name="Daza R."/>
            <person name="De Haan G."/>
            <person name="DeGray S."/>
            <person name="DeMaso C."/>
            <person name="Dhargay N."/>
            <person name="Dooley K."/>
            <person name="Dooley E."/>
            <person name="Doricent M."/>
            <person name="Dorje P."/>
            <person name="Dorjee K."/>
            <person name="Dupes A."/>
            <person name="Elong R."/>
            <person name="Falk J."/>
            <person name="Farina A."/>
            <person name="Faro S."/>
            <person name="Ferguson D."/>
            <person name="Fisher S."/>
            <person name="Foley C.D."/>
            <person name="Franke A."/>
            <person name="Friedrich D."/>
            <person name="Gadbois L."/>
            <person name="Gearin G."/>
            <person name="Gearin C.R."/>
            <person name="Giannoukos G."/>
            <person name="Goode T."/>
            <person name="Graham J."/>
            <person name="Grandbois E."/>
            <person name="Grewal S."/>
            <person name="Gyaltsen K."/>
            <person name="Hafez N."/>
            <person name="Hagos B."/>
            <person name="Hall J."/>
            <person name="Henson C."/>
            <person name="Hollinger A."/>
            <person name="Honan T."/>
            <person name="Huard M.D."/>
            <person name="Hughes L."/>
            <person name="Hurhula B."/>
            <person name="Husby M.E."/>
            <person name="Kamat A."/>
            <person name="Kanga B."/>
            <person name="Kashin S."/>
            <person name="Khazanovich D."/>
            <person name="Kisner P."/>
            <person name="Lance K."/>
            <person name="Lara M."/>
            <person name="Lee W."/>
            <person name="Lennon N."/>
            <person name="Letendre F."/>
            <person name="LeVine R."/>
            <person name="Lipovsky A."/>
            <person name="Liu X."/>
            <person name="Liu J."/>
            <person name="Liu S."/>
            <person name="Lokyitsang T."/>
            <person name="Lokyitsang Y."/>
            <person name="Lubonja R."/>
            <person name="Lui A."/>
            <person name="MacDonald P."/>
            <person name="Magnisalis V."/>
            <person name="Maru K."/>
            <person name="Matthews C."/>
            <person name="McCusker W."/>
            <person name="McDonough S."/>
            <person name="Mehta T."/>
            <person name="Meldrim J."/>
            <person name="Meneus L."/>
            <person name="Mihai O."/>
            <person name="Mihalev A."/>
            <person name="Mihova T."/>
            <person name="Mittelman R."/>
            <person name="Mlenga V."/>
            <person name="Montmayeur A."/>
            <person name="Mulrain L."/>
            <person name="Navidi A."/>
            <person name="Naylor J."/>
            <person name="Negash T."/>
            <person name="Nguyen T."/>
            <person name="Nguyen N."/>
            <person name="Nicol R."/>
            <person name="Norbu C."/>
            <person name="Norbu N."/>
            <person name="Novod N."/>
            <person name="O'Neill B."/>
            <person name="Osman S."/>
            <person name="Markiewicz E."/>
            <person name="Oyono O.L."/>
            <person name="Patti C."/>
            <person name="Phunkhang P."/>
            <person name="Pierre F."/>
            <person name="Priest M."/>
            <person name="Raghuraman S."/>
            <person name="Rege F."/>
            <person name="Reyes R."/>
            <person name="Rise C."/>
            <person name="Rogov P."/>
            <person name="Ross K."/>
            <person name="Ryan E."/>
            <person name="Settipalli S."/>
            <person name="Shea T."/>
            <person name="Sherpa N."/>
            <person name="Shi L."/>
            <person name="Shih D."/>
            <person name="Sparrow T."/>
            <person name="Spaulding J."/>
            <person name="Stalker J."/>
            <person name="Stange-Thomann N."/>
            <person name="Stavropoulos S."/>
            <person name="Stone C."/>
            <person name="Strader C."/>
            <person name="Tesfaye S."/>
            <person name="Thomson T."/>
            <person name="Thoulutsang Y."/>
            <person name="Thoulutsang D."/>
            <person name="Topham K."/>
            <person name="Topping I."/>
            <person name="Tsamla T."/>
            <person name="Vassiliev H."/>
            <person name="Vo A."/>
            <person name="Wangchuk T."/>
            <person name="Wangdi T."/>
            <person name="Weiand M."/>
            <person name="Wilkinson J."/>
            <person name="Wilson A."/>
            <person name="Yadav S."/>
            <person name="Young G."/>
            <person name="Yu Q."/>
            <person name="Zembek L."/>
            <person name="Zhong D."/>
            <person name="Zimmer A."/>
            <person name="Zwirko Z."/>
            <person name="Jaffe D.B."/>
            <person name="Alvarez P."/>
            <person name="Brockman W."/>
            <person name="Butler J."/>
            <person name="Chin C."/>
            <person name="Gnerre S."/>
            <person name="Grabherr M."/>
            <person name="Kleber M."/>
            <person name="Mauceli E."/>
            <person name="MacCallum I."/>
        </authorList>
    </citation>
    <scope>NUCLEOTIDE SEQUENCE [LARGE SCALE GENOMIC DNA]</scope>
    <source>
        <strain evidence="14">Tucson 15010-1051.87</strain>
    </source>
</reference>
<feature type="binding site" evidence="8">
    <location>
        <position position="256"/>
    </location>
    <ligand>
        <name>Zn(2+)</name>
        <dbReference type="ChEBI" id="CHEBI:29105"/>
    </ligand>
</feature>
<evidence type="ECO:0000259" key="12">
    <source>
        <dbReference type="PROSITE" id="PS51915"/>
    </source>
</evidence>
<keyword evidence="6" id="KW-0539">Nucleus</keyword>
<dbReference type="SUPFAM" id="SSF57716">
    <property type="entry name" value="Glucocorticoid receptor-like (DNA-binding domain)"/>
    <property type="match status" value="1"/>
</dbReference>
<organism evidence="13 14">
    <name type="scientific">Drosophila virilis</name>
    <name type="common">Fruit fly</name>
    <dbReference type="NCBI Taxonomy" id="7244"/>
    <lineage>
        <taxon>Eukaryota</taxon>
        <taxon>Metazoa</taxon>
        <taxon>Ecdysozoa</taxon>
        <taxon>Arthropoda</taxon>
        <taxon>Hexapoda</taxon>
        <taxon>Insecta</taxon>
        <taxon>Pterygota</taxon>
        <taxon>Neoptera</taxon>
        <taxon>Endopterygota</taxon>
        <taxon>Diptera</taxon>
        <taxon>Brachycera</taxon>
        <taxon>Muscomorpha</taxon>
        <taxon>Ephydroidea</taxon>
        <taxon>Drosophilidae</taxon>
        <taxon>Drosophila</taxon>
    </lineage>
</organism>
<evidence type="ECO:0000259" key="11">
    <source>
        <dbReference type="PROSITE" id="PS51029"/>
    </source>
</evidence>
<keyword evidence="3" id="KW-0677">Repeat</keyword>
<dbReference type="SMART" id="SM00595">
    <property type="entry name" value="MADF"/>
    <property type="match status" value="1"/>
</dbReference>
<feature type="compositionally biased region" description="Basic residues" evidence="9">
    <location>
        <begin position="347"/>
        <end position="356"/>
    </location>
</feature>